<dbReference type="PANTHER" id="PTHR33121">
    <property type="entry name" value="CYCLIC DI-GMP PHOSPHODIESTERASE PDEF"/>
    <property type="match status" value="1"/>
</dbReference>
<dbReference type="SMART" id="SM00052">
    <property type="entry name" value="EAL"/>
    <property type="match status" value="1"/>
</dbReference>
<dbReference type="Pfam" id="PF00563">
    <property type="entry name" value="EAL"/>
    <property type="match status" value="1"/>
</dbReference>
<accession>A0AAE4WJ39</accession>
<dbReference type="EMBL" id="WPHM01000024">
    <property type="protein sequence ID" value="MUZ60918.1"/>
    <property type="molecule type" value="Genomic_DNA"/>
</dbReference>
<dbReference type="Gene3D" id="3.20.20.450">
    <property type="entry name" value="EAL domain"/>
    <property type="match status" value="1"/>
</dbReference>
<name>A0AAE4WJ39_AGRVI</name>
<organism evidence="2 3">
    <name type="scientific">Agrobacterium vitis</name>
    <name type="common">Rhizobium vitis</name>
    <dbReference type="NCBI Taxonomy" id="373"/>
    <lineage>
        <taxon>Bacteria</taxon>
        <taxon>Pseudomonadati</taxon>
        <taxon>Pseudomonadota</taxon>
        <taxon>Alphaproteobacteria</taxon>
        <taxon>Hyphomicrobiales</taxon>
        <taxon>Rhizobiaceae</taxon>
        <taxon>Rhizobium/Agrobacterium group</taxon>
        <taxon>Agrobacterium</taxon>
    </lineage>
</organism>
<dbReference type="CDD" id="cd01948">
    <property type="entry name" value="EAL"/>
    <property type="match status" value="1"/>
</dbReference>
<reference evidence="2 3" key="1">
    <citation type="submission" date="2019-12" db="EMBL/GenBank/DDBJ databases">
        <title>Whole-genome sequencing of Allorhizobium vitis.</title>
        <authorList>
            <person name="Gan H.M."/>
            <person name="Szegedi E."/>
            <person name="Burr T."/>
            <person name="Savka M.A."/>
        </authorList>
    </citation>
    <scope>NUCLEOTIDE SEQUENCE [LARGE SCALE GENOMIC DNA]</scope>
    <source>
        <strain evidence="2 3">CG989</strain>
    </source>
</reference>
<evidence type="ECO:0000313" key="2">
    <source>
        <dbReference type="EMBL" id="MUZ60918.1"/>
    </source>
</evidence>
<dbReference type="InterPro" id="IPR035919">
    <property type="entry name" value="EAL_sf"/>
</dbReference>
<evidence type="ECO:0000313" key="3">
    <source>
        <dbReference type="Proteomes" id="UP000436692"/>
    </source>
</evidence>
<dbReference type="InterPro" id="IPR050706">
    <property type="entry name" value="Cyclic-di-GMP_PDE-like"/>
</dbReference>
<dbReference type="PANTHER" id="PTHR33121:SF19">
    <property type="entry name" value="CYCLIC DI-GMP PHOSPHODIESTERASE PA2567"/>
    <property type="match status" value="1"/>
</dbReference>
<dbReference type="PROSITE" id="PS50883">
    <property type="entry name" value="EAL"/>
    <property type="match status" value="1"/>
</dbReference>
<dbReference type="SUPFAM" id="SSF141868">
    <property type="entry name" value="EAL domain-like"/>
    <property type="match status" value="1"/>
</dbReference>
<protein>
    <submittedName>
        <fullName evidence="2">EAL domain-containing protein</fullName>
    </submittedName>
</protein>
<comment type="caution">
    <text evidence="2">The sequence shown here is derived from an EMBL/GenBank/DDBJ whole genome shotgun (WGS) entry which is preliminary data.</text>
</comment>
<sequence length="310" mass="34075">MISGHCGAKHLSSQRDHHTFSKVGQIQHFRVVTPICVFSSERDAEYRRSFKILQAFADALVSADQLSLVFQPRIDLRTGRCVAAEALLRWQHPELGAVPPGEFIPVVERSLHVRDLTIWVLNAALRQARSWLDTGFAMPLSVNVSAANLEDSVFAEQVVAALTHHSISPSFLELEVTESAIMKDAKKALQTLQALREAGIALSIDDFGTGYSSLSYLQKLPTKIVKIDQSFIRDLDGDERGQTLVQSMITLSHDLGYRVVAEGIETNSALAIVTRMECDEAQGYLFTRPIPASQFQTWVSPGVSGAEAAA</sequence>
<gene>
    <name evidence="2" type="ORF">GOZ95_26165</name>
</gene>
<proteinExistence type="predicted"/>
<dbReference type="GO" id="GO:0071111">
    <property type="term" value="F:cyclic-guanylate-specific phosphodiesterase activity"/>
    <property type="evidence" value="ECO:0007669"/>
    <property type="project" value="InterPro"/>
</dbReference>
<feature type="domain" description="EAL" evidence="1">
    <location>
        <begin position="49"/>
        <end position="303"/>
    </location>
</feature>
<evidence type="ECO:0000259" key="1">
    <source>
        <dbReference type="PROSITE" id="PS50883"/>
    </source>
</evidence>
<dbReference type="Proteomes" id="UP000436692">
    <property type="component" value="Unassembled WGS sequence"/>
</dbReference>
<dbReference type="InterPro" id="IPR001633">
    <property type="entry name" value="EAL_dom"/>
</dbReference>
<dbReference type="AlphaFoldDB" id="A0AAE4WJ39"/>